<keyword evidence="2" id="KW-0472">Membrane</keyword>
<keyword evidence="5" id="KW-1185">Reference proteome</keyword>
<feature type="transmembrane region" description="Helical" evidence="2">
    <location>
        <begin position="23"/>
        <end position="40"/>
    </location>
</feature>
<feature type="domain" description="DUF5672" evidence="3">
    <location>
        <begin position="185"/>
        <end position="326"/>
    </location>
</feature>
<dbReference type="Pfam" id="PF18922">
    <property type="entry name" value="DUF5672"/>
    <property type="match status" value="1"/>
</dbReference>
<dbReference type="Proteomes" id="UP001430848">
    <property type="component" value="Unassembled WGS sequence"/>
</dbReference>
<keyword evidence="2" id="KW-0812">Transmembrane</keyword>
<comment type="caution">
    <text evidence="4">The sequence shown here is derived from an EMBL/GenBank/DDBJ whole genome shotgun (WGS) entry which is preliminary data.</text>
</comment>
<protein>
    <recommendedName>
        <fullName evidence="3">DUF5672 domain-containing protein</fullName>
    </recommendedName>
</protein>
<name>A0ABR1NUN5_DIAER</name>
<evidence type="ECO:0000256" key="2">
    <source>
        <dbReference type="SAM" id="Phobius"/>
    </source>
</evidence>
<evidence type="ECO:0000259" key="3">
    <source>
        <dbReference type="Pfam" id="PF18922"/>
    </source>
</evidence>
<organism evidence="4 5">
    <name type="scientific">Diaporthe eres</name>
    <name type="common">Phomopsis oblonga</name>
    <dbReference type="NCBI Taxonomy" id="83184"/>
    <lineage>
        <taxon>Eukaryota</taxon>
        <taxon>Fungi</taxon>
        <taxon>Dikarya</taxon>
        <taxon>Ascomycota</taxon>
        <taxon>Pezizomycotina</taxon>
        <taxon>Sordariomycetes</taxon>
        <taxon>Sordariomycetidae</taxon>
        <taxon>Diaporthales</taxon>
        <taxon>Diaporthaceae</taxon>
        <taxon>Diaporthe</taxon>
        <taxon>Diaporthe eres species complex</taxon>
    </lineage>
</organism>
<gene>
    <name evidence="4" type="ORF">SLS63_011200</name>
</gene>
<evidence type="ECO:0000256" key="1">
    <source>
        <dbReference type="SAM" id="MobiDB-lite"/>
    </source>
</evidence>
<feature type="region of interest" description="Disordered" evidence="1">
    <location>
        <begin position="59"/>
        <end position="128"/>
    </location>
</feature>
<evidence type="ECO:0000313" key="4">
    <source>
        <dbReference type="EMBL" id="KAK7715861.1"/>
    </source>
</evidence>
<reference evidence="4 5" key="1">
    <citation type="submission" date="2024-02" db="EMBL/GenBank/DDBJ databases">
        <title>De novo assembly and annotation of 12 fungi associated with fruit tree decline syndrome in Ontario, Canada.</title>
        <authorList>
            <person name="Sulman M."/>
            <person name="Ellouze W."/>
            <person name="Ilyukhin E."/>
        </authorList>
    </citation>
    <scope>NUCLEOTIDE SEQUENCE [LARGE SCALE GENOMIC DNA]</scope>
    <source>
        <strain evidence="4 5">M169</strain>
    </source>
</reference>
<evidence type="ECO:0000313" key="5">
    <source>
        <dbReference type="Proteomes" id="UP001430848"/>
    </source>
</evidence>
<feature type="compositionally biased region" description="Low complexity" evidence="1">
    <location>
        <begin position="98"/>
        <end position="118"/>
    </location>
</feature>
<proteinExistence type="predicted"/>
<dbReference type="InterPro" id="IPR043729">
    <property type="entry name" value="DUF5672"/>
</dbReference>
<sequence length="355" mass="39277">MARPASPHNRSPPAWSRLRSKEYTYALVAVLVVFVYFFFFRDSGIHAATDFQHLFPAGDDGSASDTPALSPPALVDDTGGVSPNQPIAGSNVGGSNGGSSASDGISQHQQQQQQQQQPQGPPPPAVDRPKAVIIESTMIPNLIPVMLHFATVLGPAWGMVLFTLKDNWVEPLSAPFQRLQDEGRVEVRFLPEGTKLADSGSVSRFLTSPWVWEQVVDARRVLLFQSDSILCSRSEERVEDYFKYDLVGAPIAEQYGQGFNGGLSVRNPRVFLNVTRSVEFASSGHEFEDQYFYAELKKAGAELPTVEAAMTFAVETIYYETPLGYHQPQRWQAAKMANIEEWCPEVKLLIGRRAQ</sequence>
<dbReference type="EMBL" id="JAKNSF020000103">
    <property type="protein sequence ID" value="KAK7715861.1"/>
    <property type="molecule type" value="Genomic_DNA"/>
</dbReference>
<accession>A0ABR1NUN5</accession>
<keyword evidence="2" id="KW-1133">Transmembrane helix</keyword>